<comment type="subcellular location">
    <subcellularLocation>
        <location evidence="1">Endoplasmic reticulum membrane</location>
        <topology evidence="1">Multi-pass membrane protein</topology>
    </subcellularLocation>
</comment>
<dbReference type="GO" id="GO:0005789">
    <property type="term" value="C:endoplasmic reticulum membrane"/>
    <property type="evidence" value="ECO:0007669"/>
    <property type="project" value="UniProtKB-SubCell"/>
</dbReference>
<keyword evidence="4 6" id="KW-1133">Transmembrane helix</keyword>
<accession>A0A0D9WYC8</accession>
<protein>
    <submittedName>
        <fullName evidence="7">Uncharacterized protein</fullName>
    </submittedName>
</protein>
<name>A0A0D9WYC8_9ORYZ</name>
<dbReference type="Pfam" id="PF11779">
    <property type="entry name" value="SPT_ssu-like"/>
    <property type="match status" value="1"/>
</dbReference>
<evidence type="ECO:0000256" key="2">
    <source>
        <dbReference type="ARBA" id="ARBA00022692"/>
    </source>
</evidence>
<keyword evidence="3" id="KW-0256">Endoplasmic reticulum</keyword>
<organism evidence="7 8">
    <name type="scientific">Leersia perrieri</name>
    <dbReference type="NCBI Taxonomy" id="77586"/>
    <lineage>
        <taxon>Eukaryota</taxon>
        <taxon>Viridiplantae</taxon>
        <taxon>Streptophyta</taxon>
        <taxon>Embryophyta</taxon>
        <taxon>Tracheophyta</taxon>
        <taxon>Spermatophyta</taxon>
        <taxon>Magnoliopsida</taxon>
        <taxon>Liliopsida</taxon>
        <taxon>Poales</taxon>
        <taxon>Poaceae</taxon>
        <taxon>BOP clade</taxon>
        <taxon>Oryzoideae</taxon>
        <taxon>Oryzeae</taxon>
        <taxon>Oryzinae</taxon>
        <taxon>Leersia</taxon>
    </lineage>
</organism>
<evidence type="ECO:0000256" key="4">
    <source>
        <dbReference type="ARBA" id="ARBA00022989"/>
    </source>
</evidence>
<keyword evidence="5 6" id="KW-0472">Membrane</keyword>
<dbReference type="AlphaFoldDB" id="A0A0D9WYC8"/>
<feature type="transmembrane region" description="Helical" evidence="6">
    <location>
        <begin position="20"/>
        <end position="43"/>
    </location>
</feature>
<dbReference type="Proteomes" id="UP000032180">
    <property type="component" value="Chromosome 7"/>
</dbReference>
<evidence type="ECO:0000256" key="5">
    <source>
        <dbReference type="ARBA" id="ARBA00023136"/>
    </source>
</evidence>
<reference evidence="8" key="2">
    <citation type="submission" date="2013-12" db="EMBL/GenBank/DDBJ databases">
        <authorList>
            <person name="Yu Y."/>
            <person name="Lee S."/>
            <person name="de Baynast K."/>
            <person name="Wissotski M."/>
            <person name="Liu L."/>
            <person name="Talag J."/>
            <person name="Goicoechea J."/>
            <person name="Angelova A."/>
            <person name="Jetty R."/>
            <person name="Kudrna D."/>
            <person name="Golser W."/>
            <person name="Rivera L."/>
            <person name="Zhang J."/>
            <person name="Wing R."/>
        </authorList>
    </citation>
    <scope>NUCLEOTIDE SEQUENCE</scope>
</reference>
<evidence type="ECO:0000313" key="7">
    <source>
        <dbReference type="EnsemblPlants" id="LPERR07G10680.1"/>
    </source>
</evidence>
<dbReference type="EnsemblPlants" id="LPERR07G10680.1">
    <property type="protein sequence ID" value="LPERR07G10680.1"/>
    <property type="gene ID" value="LPERR07G10680"/>
</dbReference>
<dbReference type="PANTHER" id="PTHR33727:SF5">
    <property type="entry name" value="PROTEIN, PUTATIVE (DUF3317)-RELATED"/>
    <property type="match status" value="1"/>
</dbReference>
<dbReference type="PANTHER" id="PTHR33727">
    <property type="entry name" value="OS07G0446900 PROTEIN"/>
    <property type="match status" value="1"/>
</dbReference>
<evidence type="ECO:0000256" key="3">
    <source>
        <dbReference type="ARBA" id="ARBA00022824"/>
    </source>
</evidence>
<evidence type="ECO:0000256" key="6">
    <source>
        <dbReference type="SAM" id="Phobius"/>
    </source>
</evidence>
<evidence type="ECO:0000256" key="1">
    <source>
        <dbReference type="ARBA" id="ARBA00004477"/>
    </source>
</evidence>
<keyword evidence="2 6" id="KW-0812">Transmembrane</keyword>
<reference evidence="7 8" key="1">
    <citation type="submission" date="2012-08" db="EMBL/GenBank/DDBJ databases">
        <title>Oryza genome evolution.</title>
        <authorList>
            <person name="Wing R.A."/>
        </authorList>
    </citation>
    <scope>NUCLEOTIDE SEQUENCE</scope>
</reference>
<dbReference type="Gramene" id="LPERR07G10680.1">
    <property type="protein sequence ID" value="LPERR07G10680.1"/>
    <property type="gene ID" value="LPERR07G10680"/>
</dbReference>
<evidence type="ECO:0000313" key="8">
    <source>
        <dbReference type="Proteomes" id="UP000032180"/>
    </source>
</evidence>
<proteinExistence type="predicted"/>
<dbReference type="HOGENOM" id="CLU_2100410_0_0_1"/>
<sequence>MGEMNWVSRKIHLYNVTMGLYMLDCCSPLTGVDIMVLILLWFICFNGSRFASDVFERDKCNNGTVLVLECFLKDELHALKKPTAKSSIFACVLTFGVVSADWIAYNGLLQVQFLNP</sequence>
<dbReference type="InterPro" id="IPR024512">
    <property type="entry name" value="Ser_palmitoyltrfase_ssu-like"/>
</dbReference>
<reference evidence="7" key="3">
    <citation type="submission" date="2015-04" db="UniProtKB">
        <authorList>
            <consortium name="EnsemblPlants"/>
        </authorList>
    </citation>
    <scope>IDENTIFICATION</scope>
</reference>
<feature type="transmembrane region" description="Helical" evidence="6">
    <location>
        <begin position="87"/>
        <end position="105"/>
    </location>
</feature>
<keyword evidence="8" id="KW-1185">Reference proteome</keyword>